<keyword evidence="1" id="KW-0812">Transmembrane</keyword>
<comment type="caution">
    <text evidence="2">The sequence shown here is derived from an EMBL/GenBank/DDBJ whole genome shotgun (WGS) entry which is preliminary data.</text>
</comment>
<organism evidence="2 3">
    <name type="scientific">Kineococcus rhizosphaerae</name>
    <dbReference type="NCBI Taxonomy" id="559628"/>
    <lineage>
        <taxon>Bacteria</taxon>
        <taxon>Bacillati</taxon>
        <taxon>Actinomycetota</taxon>
        <taxon>Actinomycetes</taxon>
        <taxon>Kineosporiales</taxon>
        <taxon>Kineosporiaceae</taxon>
        <taxon>Kineococcus</taxon>
    </lineage>
</organism>
<name>A0A2T0R075_9ACTN</name>
<protein>
    <submittedName>
        <fullName evidence="2">Uncharacterized protein</fullName>
    </submittedName>
</protein>
<evidence type="ECO:0000256" key="1">
    <source>
        <dbReference type="SAM" id="Phobius"/>
    </source>
</evidence>
<feature type="transmembrane region" description="Helical" evidence="1">
    <location>
        <begin position="168"/>
        <end position="185"/>
    </location>
</feature>
<gene>
    <name evidence="2" type="ORF">CLV37_110102</name>
</gene>
<feature type="transmembrane region" description="Helical" evidence="1">
    <location>
        <begin position="136"/>
        <end position="156"/>
    </location>
</feature>
<evidence type="ECO:0000313" key="3">
    <source>
        <dbReference type="Proteomes" id="UP000238083"/>
    </source>
</evidence>
<keyword evidence="1" id="KW-1133">Transmembrane helix</keyword>
<sequence length="204" mass="21291">MRGTPRSLSCLLAGAAFGAFDSVVNRVSSVTDPAAITTAQQVARFLSYLLDAGWAWAALAVLAGWWARTWLLGAAAGWVSVSGAVLAYYLTDAQVRGESFSSYVGEVLLWLAACVLLCAPLGLVGACARRRDARGLVAGLVVPVGAAVQMVVLAPGLEGAIVYPQAVWARWTVWVAAAVGVVLLLRRWSDRRSCGTSADVGAPS</sequence>
<accession>A0A2T0R075</accession>
<dbReference type="Proteomes" id="UP000238083">
    <property type="component" value="Unassembled WGS sequence"/>
</dbReference>
<feature type="transmembrane region" description="Helical" evidence="1">
    <location>
        <begin position="45"/>
        <end position="63"/>
    </location>
</feature>
<dbReference type="AlphaFoldDB" id="A0A2T0R075"/>
<dbReference type="EMBL" id="PVZF01000010">
    <property type="protein sequence ID" value="PRY12542.1"/>
    <property type="molecule type" value="Genomic_DNA"/>
</dbReference>
<feature type="transmembrane region" description="Helical" evidence="1">
    <location>
        <begin position="70"/>
        <end position="91"/>
    </location>
</feature>
<keyword evidence="1" id="KW-0472">Membrane</keyword>
<evidence type="ECO:0000313" key="2">
    <source>
        <dbReference type="EMBL" id="PRY12542.1"/>
    </source>
</evidence>
<feature type="transmembrane region" description="Helical" evidence="1">
    <location>
        <begin position="103"/>
        <end position="124"/>
    </location>
</feature>
<proteinExistence type="predicted"/>
<reference evidence="2 3" key="1">
    <citation type="submission" date="2018-03" db="EMBL/GenBank/DDBJ databases">
        <title>Genomic Encyclopedia of Archaeal and Bacterial Type Strains, Phase II (KMG-II): from individual species to whole genera.</title>
        <authorList>
            <person name="Goeker M."/>
        </authorList>
    </citation>
    <scope>NUCLEOTIDE SEQUENCE [LARGE SCALE GENOMIC DNA]</scope>
    <source>
        <strain evidence="2 3">DSM 19711</strain>
    </source>
</reference>
<keyword evidence="3" id="KW-1185">Reference proteome</keyword>